<feature type="transmembrane region" description="Helical" evidence="2">
    <location>
        <begin position="386"/>
        <end position="405"/>
    </location>
</feature>
<organism evidence="3 4">
    <name type="scientific">Paxillus rubicundulus Ve08.2h10</name>
    <dbReference type="NCBI Taxonomy" id="930991"/>
    <lineage>
        <taxon>Eukaryota</taxon>
        <taxon>Fungi</taxon>
        <taxon>Dikarya</taxon>
        <taxon>Basidiomycota</taxon>
        <taxon>Agaricomycotina</taxon>
        <taxon>Agaricomycetes</taxon>
        <taxon>Agaricomycetidae</taxon>
        <taxon>Boletales</taxon>
        <taxon>Paxilineae</taxon>
        <taxon>Paxillaceae</taxon>
        <taxon>Paxillus</taxon>
    </lineage>
</organism>
<dbReference type="EMBL" id="KN825337">
    <property type="protein sequence ID" value="KIK91879.1"/>
    <property type="molecule type" value="Genomic_DNA"/>
</dbReference>
<dbReference type="Proteomes" id="UP000054538">
    <property type="component" value="Unassembled WGS sequence"/>
</dbReference>
<comment type="similarity">
    <text evidence="1">Belongs to the histidine acid phosphatase family.</text>
</comment>
<evidence type="ECO:0000256" key="2">
    <source>
        <dbReference type="SAM" id="Phobius"/>
    </source>
</evidence>
<protein>
    <recommendedName>
        <fullName evidence="5">Acid phosphatase</fullName>
    </recommendedName>
</protein>
<keyword evidence="2" id="KW-0472">Membrane</keyword>
<evidence type="ECO:0000313" key="4">
    <source>
        <dbReference type="Proteomes" id="UP000054538"/>
    </source>
</evidence>
<dbReference type="GO" id="GO:0016791">
    <property type="term" value="F:phosphatase activity"/>
    <property type="evidence" value="ECO:0007669"/>
    <property type="project" value="TreeGrafter"/>
</dbReference>
<accession>A0A0D0DYS9</accession>
<dbReference type="InParanoid" id="A0A0D0DYS9"/>
<dbReference type="InterPro" id="IPR000560">
    <property type="entry name" value="His_Pase_clade-2"/>
</dbReference>
<gene>
    <name evidence="3" type="ORF">PAXRUDRAFT_34755</name>
</gene>
<dbReference type="STRING" id="930991.A0A0D0DYS9"/>
<proteinExistence type="inferred from homology"/>
<dbReference type="InterPro" id="IPR050645">
    <property type="entry name" value="Histidine_acid_phosphatase"/>
</dbReference>
<dbReference type="InterPro" id="IPR029033">
    <property type="entry name" value="His_PPase_superfam"/>
</dbReference>
<evidence type="ECO:0000256" key="1">
    <source>
        <dbReference type="ARBA" id="ARBA00005375"/>
    </source>
</evidence>
<evidence type="ECO:0008006" key="5">
    <source>
        <dbReference type="Google" id="ProtNLM"/>
    </source>
</evidence>
<name>A0A0D0DYS9_9AGAM</name>
<dbReference type="Pfam" id="PF00328">
    <property type="entry name" value="His_Phos_2"/>
    <property type="match status" value="1"/>
</dbReference>
<reference evidence="4" key="2">
    <citation type="submission" date="2015-01" db="EMBL/GenBank/DDBJ databases">
        <title>Evolutionary Origins and Diversification of the Mycorrhizal Mutualists.</title>
        <authorList>
            <consortium name="DOE Joint Genome Institute"/>
            <consortium name="Mycorrhizal Genomics Consortium"/>
            <person name="Kohler A."/>
            <person name="Kuo A."/>
            <person name="Nagy L.G."/>
            <person name="Floudas D."/>
            <person name="Copeland A."/>
            <person name="Barry K.W."/>
            <person name="Cichocki N."/>
            <person name="Veneault-Fourrey C."/>
            <person name="LaButti K."/>
            <person name="Lindquist E.A."/>
            <person name="Lipzen A."/>
            <person name="Lundell T."/>
            <person name="Morin E."/>
            <person name="Murat C."/>
            <person name="Riley R."/>
            <person name="Ohm R."/>
            <person name="Sun H."/>
            <person name="Tunlid A."/>
            <person name="Henrissat B."/>
            <person name="Grigoriev I.V."/>
            <person name="Hibbett D.S."/>
            <person name="Martin F."/>
        </authorList>
    </citation>
    <scope>NUCLEOTIDE SEQUENCE [LARGE SCALE GENOMIC DNA]</scope>
    <source>
        <strain evidence="4">Ve08.2h10</strain>
    </source>
</reference>
<dbReference type="PANTHER" id="PTHR11567:SF142">
    <property type="entry name" value="PHOSPHOGLYCERATE MUTASE-LIKE PROTEIN"/>
    <property type="match status" value="1"/>
</dbReference>
<keyword evidence="2" id="KW-0812">Transmembrane</keyword>
<dbReference type="HOGENOM" id="CLU_023111_2_1_1"/>
<dbReference type="AlphaFoldDB" id="A0A0D0DYS9"/>
<reference evidence="3 4" key="1">
    <citation type="submission" date="2014-04" db="EMBL/GenBank/DDBJ databases">
        <authorList>
            <consortium name="DOE Joint Genome Institute"/>
            <person name="Kuo A."/>
            <person name="Kohler A."/>
            <person name="Jargeat P."/>
            <person name="Nagy L.G."/>
            <person name="Floudas D."/>
            <person name="Copeland A."/>
            <person name="Barry K.W."/>
            <person name="Cichocki N."/>
            <person name="Veneault-Fourrey C."/>
            <person name="LaButti K."/>
            <person name="Lindquist E.A."/>
            <person name="Lipzen A."/>
            <person name="Lundell T."/>
            <person name="Morin E."/>
            <person name="Murat C."/>
            <person name="Sun H."/>
            <person name="Tunlid A."/>
            <person name="Henrissat B."/>
            <person name="Grigoriev I.V."/>
            <person name="Hibbett D.S."/>
            <person name="Martin F."/>
            <person name="Nordberg H.P."/>
            <person name="Cantor M.N."/>
            <person name="Hua S.X."/>
        </authorList>
    </citation>
    <scope>NUCLEOTIDE SEQUENCE [LARGE SCALE GENOMIC DNA]</scope>
    <source>
        <strain evidence="3 4">Ve08.2h10</strain>
    </source>
</reference>
<dbReference type="PANTHER" id="PTHR11567">
    <property type="entry name" value="ACID PHOSPHATASE-RELATED"/>
    <property type="match status" value="1"/>
</dbReference>
<dbReference type="Gene3D" id="3.40.50.1240">
    <property type="entry name" value="Phosphoglycerate mutase-like"/>
    <property type="match status" value="1"/>
</dbReference>
<keyword evidence="4" id="KW-1185">Reference proteome</keyword>
<dbReference type="OrthoDB" id="258392at2759"/>
<dbReference type="SUPFAM" id="SSF53254">
    <property type="entry name" value="Phosphoglycerate mutase-like"/>
    <property type="match status" value="1"/>
</dbReference>
<keyword evidence="2" id="KW-1133">Transmembrane helix</keyword>
<evidence type="ECO:0000313" key="3">
    <source>
        <dbReference type="EMBL" id="KIK91879.1"/>
    </source>
</evidence>
<sequence>MTDVLGVLVIARNGDRSEFYQDPKTYEAAFTESTPLGAAESFQLGSFLRSVYLKSSSPSYISGLSSDLVDTHEVHIHAKAGGEGPVIFDSAIALLQGLFPPNTNNKITLANETTVTAPLGGYQYVPIETVEPANDRSLEPWTNCAAFEEHISSVYASSEFKATAKAAQPFFGAVRDYVFGRPTTLENAWNIFDYVNTELIHNKTYAHRLPPTLIEQARGFADYHENALFSDKDIGGIGNLAGRTILHSILSSLQRIAFNGDPLQLLLIETSYHPFISLFHMLEMVDENPELAGIPNYASALAFELRRGPPPEDRDFLRIKFKNGTSDNFQTYHAFGHKTDIPVTEFIYRIENYAITSQKQWASACSVGYHDPYLHIGSQNGATSTVFAACAAILFVGVFALAKYFKRSRAAKKQYIHLADDEVSVRLGPQGQNYGTLVANARAPAQQAAMAEKGRLPL</sequence>